<dbReference type="CDD" id="cd22160">
    <property type="entry name" value="F-box_AtFBL13-like"/>
    <property type="match status" value="1"/>
</dbReference>
<dbReference type="InterPro" id="IPR055357">
    <property type="entry name" value="LRR_At1g61320_AtMIF1"/>
</dbReference>
<dbReference type="InterPro" id="IPR050232">
    <property type="entry name" value="FBL13/AtMIF1-like"/>
</dbReference>
<dbReference type="PANTHER" id="PTHR31900:SF34">
    <property type="entry name" value="EMB|CAB62440.1-RELATED"/>
    <property type="match status" value="1"/>
</dbReference>
<evidence type="ECO:0000313" key="2">
    <source>
        <dbReference type="EMBL" id="GKV42602.1"/>
    </source>
</evidence>
<feature type="domain" description="F-box" evidence="1">
    <location>
        <begin position="18"/>
        <end position="59"/>
    </location>
</feature>
<name>A0AAV5LZH3_9ROSI</name>
<dbReference type="SUPFAM" id="SSF81383">
    <property type="entry name" value="F-box domain"/>
    <property type="match status" value="1"/>
</dbReference>
<dbReference type="EMBL" id="BPVZ01000160">
    <property type="protein sequence ID" value="GKV42602.1"/>
    <property type="molecule type" value="Genomic_DNA"/>
</dbReference>
<dbReference type="Gene3D" id="1.20.1280.50">
    <property type="match status" value="1"/>
</dbReference>
<dbReference type="AlphaFoldDB" id="A0AAV5LZH3"/>
<dbReference type="InterPro" id="IPR001810">
    <property type="entry name" value="F-box_dom"/>
</dbReference>
<dbReference type="Pfam" id="PF00646">
    <property type="entry name" value="F-box"/>
    <property type="match status" value="1"/>
</dbReference>
<comment type="caution">
    <text evidence="2">The sequence shown here is derived from an EMBL/GenBank/DDBJ whole genome shotgun (WGS) entry which is preliminary data.</text>
</comment>
<keyword evidence="3" id="KW-1185">Reference proteome</keyword>
<evidence type="ECO:0000313" key="3">
    <source>
        <dbReference type="Proteomes" id="UP001054252"/>
    </source>
</evidence>
<dbReference type="InterPro" id="IPR036047">
    <property type="entry name" value="F-box-like_dom_sf"/>
</dbReference>
<proteinExistence type="predicted"/>
<dbReference type="SMART" id="SM00256">
    <property type="entry name" value="FBOX"/>
    <property type="match status" value="1"/>
</dbReference>
<gene>
    <name evidence="2" type="ORF">SLEP1_g49984</name>
</gene>
<evidence type="ECO:0000259" key="1">
    <source>
        <dbReference type="SMART" id="SM00256"/>
    </source>
</evidence>
<accession>A0AAV5LZH3</accession>
<dbReference type="InterPro" id="IPR032675">
    <property type="entry name" value="LRR_dom_sf"/>
</dbReference>
<dbReference type="InterPro" id="IPR053781">
    <property type="entry name" value="F-box_AtFBL13-like"/>
</dbReference>
<organism evidence="2 3">
    <name type="scientific">Rubroshorea leprosula</name>
    <dbReference type="NCBI Taxonomy" id="152421"/>
    <lineage>
        <taxon>Eukaryota</taxon>
        <taxon>Viridiplantae</taxon>
        <taxon>Streptophyta</taxon>
        <taxon>Embryophyta</taxon>
        <taxon>Tracheophyta</taxon>
        <taxon>Spermatophyta</taxon>
        <taxon>Magnoliopsida</taxon>
        <taxon>eudicotyledons</taxon>
        <taxon>Gunneridae</taxon>
        <taxon>Pentapetalae</taxon>
        <taxon>rosids</taxon>
        <taxon>malvids</taxon>
        <taxon>Malvales</taxon>
        <taxon>Dipterocarpaceae</taxon>
        <taxon>Rubroshorea</taxon>
    </lineage>
</organism>
<sequence length="463" mass="53832">MVHHKRSSLPSKDHFQKLPESLILIIISFLPFKEAVRTSVLSKHWCNFWRSTGNVELNEGFFVDPEDSVENQREQRRNFLDFAQKWIREFQEPCIRNFALVFSRRIDIAKYMQGWVKFALDHHTKGLTLDLSDPTWDDEDLLKKQKPIFHLPSQAYKYKGFESLNLVLCKVNVSALVNLGMLKDLSLGWMELSGSHINTLLKNCPLLESLSVKRCWGFEQIDISFVKLRLKKLVIDKCLFNNGTCWISIEGPELRYFNYSGPVGLFYLENQSGLDEAYLDFGMVTEFEPLDSEIYIYTFLEQIQFANVLSVCSYLIQLIPYGNFAPFALCANHLILKTSLHAREFLGIKFLLDSCILLETLTIEVYPTKIFTDVERPYVNWARDFFEKLFLKVVVVKGFKGTDDELYTLQFILRIGKAIEQVNIYICREVDDDGGINMEHYAERAQLVHELSKASKNVRISIY</sequence>
<reference evidence="2 3" key="1">
    <citation type="journal article" date="2021" name="Commun. Biol.">
        <title>The genome of Shorea leprosula (Dipterocarpaceae) highlights the ecological relevance of drought in aseasonal tropical rainforests.</title>
        <authorList>
            <person name="Ng K.K.S."/>
            <person name="Kobayashi M.J."/>
            <person name="Fawcett J.A."/>
            <person name="Hatakeyama M."/>
            <person name="Paape T."/>
            <person name="Ng C.H."/>
            <person name="Ang C.C."/>
            <person name="Tnah L.H."/>
            <person name="Lee C.T."/>
            <person name="Nishiyama T."/>
            <person name="Sese J."/>
            <person name="O'Brien M.J."/>
            <person name="Copetti D."/>
            <person name="Mohd Noor M.I."/>
            <person name="Ong R.C."/>
            <person name="Putra M."/>
            <person name="Sireger I.Z."/>
            <person name="Indrioko S."/>
            <person name="Kosugi Y."/>
            <person name="Izuno A."/>
            <person name="Isagi Y."/>
            <person name="Lee S.L."/>
            <person name="Shimizu K.K."/>
        </authorList>
    </citation>
    <scope>NUCLEOTIDE SEQUENCE [LARGE SCALE GENOMIC DNA]</scope>
    <source>
        <strain evidence="2">214</strain>
    </source>
</reference>
<protein>
    <recommendedName>
        <fullName evidence="1">F-box domain-containing protein</fullName>
    </recommendedName>
</protein>
<dbReference type="SUPFAM" id="SSF52047">
    <property type="entry name" value="RNI-like"/>
    <property type="match status" value="1"/>
</dbReference>
<dbReference type="PANTHER" id="PTHR31900">
    <property type="entry name" value="F-BOX/RNI SUPERFAMILY PROTEIN-RELATED"/>
    <property type="match status" value="1"/>
</dbReference>
<dbReference type="Pfam" id="PF23622">
    <property type="entry name" value="LRR_At1g61320_AtMIF1"/>
    <property type="match status" value="1"/>
</dbReference>
<dbReference type="Gene3D" id="3.80.10.10">
    <property type="entry name" value="Ribonuclease Inhibitor"/>
    <property type="match status" value="1"/>
</dbReference>
<dbReference type="Proteomes" id="UP001054252">
    <property type="component" value="Unassembled WGS sequence"/>
</dbReference>